<dbReference type="InterPro" id="IPR001789">
    <property type="entry name" value="Sig_transdc_resp-reg_receiver"/>
</dbReference>
<evidence type="ECO:0000313" key="6">
    <source>
        <dbReference type="EMBL" id="MFC4996360.1"/>
    </source>
</evidence>
<gene>
    <name evidence="6" type="ORF">ACFPIJ_00785</name>
</gene>
<reference evidence="7" key="1">
    <citation type="journal article" date="2019" name="Int. J. Syst. Evol. Microbiol.">
        <title>The Global Catalogue of Microorganisms (GCM) 10K type strain sequencing project: providing services to taxonomists for standard genome sequencing and annotation.</title>
        <authorList>
            <consortium name="The Broad Institute Genomics Platform"/>
            <consortium name="The Broad Institute Genome Sequencing Center for Infectious Disease"/>
            <person name="Wu L."/>
            <person name="Ma J."/>
        </authorList>
    </citation>
    <scope>NUCLEOTIDE SEQUENCE [LARGE SCALE GENOMIC DNA]</scope>
    <source>
        <strain evidence="7">CGMCC 4.7152</strain>
    </source>
</reference>
<evidence type="ECO:0000259" key="5">
    <source>
        <dbReference type="PROSITE" id="PS51755"/>
    </source>
</evidence>
<dbReference type="PROSITE" id="PS50110">
    <property type="entry name" value="RESPONSE_REGULATORY"/>
    <property type="match status" value="1"/>
</dbReference>
<dbReference type="InterPro" id="IPR039420">
    <property type="entry name" value="WalR-like"/>
</dbReference>
<dbReference type="InterPro" id="IPR036388">
    <property type="entry name" value="WH-like_DNA-bd_sf"/>
</dbReference>
<dbReference type="Gene3D" id="3.40.50.2300">
    <property type="match status" value="1"/>
</dbReference>
<dbReference type="PANTHER" id="PTHR48111">
    <property type="entry name" value="REGULATOR OF RPOS"/>
    <property type="match status" value="1"/>
</dbReference>
<keyword evidence="2" id="KW-0597">Phosphoprotein</keyword>
<organism evidence="6 7">
    <name type="scientific">Dactylosporangium cerinum</name>
    <dbReference type="NCBI Taxonomy" id="1434730"/>
    <lineage>
        <taxon>Bacteria</taxon>
        <taxon>Bacillati</taxon>
        <taxon>Actinomycetota</taxon>
        <taxon>Actinomycetes</taxon>
        <taxon>Micromonosporales</taxon>
        <taxon>Micromonosporaceae</taxon>
        <taxon>Dactylosporangium</taxon>
    </lineage>
</organism>
<dbReference type="SMART" id="SM00448">
    <property type="entry name" value="REC"/>
    <property type="match status" value="1"/>
</dbReference>
<accession>A0ABV9VLV5</accession>
<dbReference type="CDD" id="cd00383">
    <property type="entry name" value="trans_reg_C"/>
    <property type="match status" value="1"/>
</dbReference>
<evidence type="ECO:0000313" key="7">
    <source>
        <dbReference type="Proteomes" id="UP001595912"/>
    </source>
</evidence>
<dbReference type="InterPro" id="IPR001867">
    <property type="entry name" value="OmpR/PhoB-type_DNA-bd"/>
</dbReference>
<keyword evidence="1 3" id="KW-0238">DNA-binding</keyword>
<feature type="modified residue" description="4-aspartylphosphate" evidence="2">
    <location>
        <position position="46"/>
    </location>
</feature>
<dbReference type="Proteomes" id="UP001595912">
    <property type="component" value="Unassembled WGS sequence"/>
</dbReference>
<dbReference type="Gene3D" id="1.10.10.10">
    <property type="entry name" value="Winged helix-like DNA-binding domain superfamily/Winged helix DNA-binding domain"/>
    <property type="match status" value="1"/>
</dbReference>
<protein>
    <submittedName>
        <fullName evidence="6">Response regulator transcription factor</fullName>
    </submittedName>
</protein>
<name>A0ABV9VLV5_9ACTN</name>
<dbReference type="RefSeq" id="WP_380112561.1">
    <property type="nucleotide sequence ID" value="NZ_JBHSIU010000003.1"/>
</dbReference>
<dbReference type="EMBL" id="JBHSIU010000003">
    <property type="protein sequence ID" value="MFC4996360.1"/>
    <property type="molecule type" value="Genomic_DNA"/>
</dbReference>
<feature type="domain" description="Response regulatory" evidence="4">
    <location>
        <begin position="1"/>
        <end position="111"/>
    </location>
</feature>
<evidence type="ECO:0000256" key="1">
    <source>
        <dbReference type="ARBA" id="ARBA00023125"/>
    </source>
</evidence>
<dbReference type="Pfam" id="PF00072">
    <property type="entry name" value="Response_reg"/>
    <property type="match status" value="1"/>
</dbReference>
<dbReference type="Gene3D" id="6.10.250.690">
    <property type="match status" value="1"/>
</dbReference>
<feature type="DNA-binding region" description="OmpR/PhoB-type" evidence="3">
    <location>
        <begin position="119"/>
        <end position="214"/>
    </location>
</feature>
<proteinExistence type="predicted"/>
<dbReference type="InterPro" id="IPR011006">
    <property type="entry name" value="CheY-like_superfamily"/>
</dbReference>
<evidence type="ECO:0000256" key="3">
    <source>
        <dbReference type="PROSITE-ProRule" id="PRU01091"/>
    </source>
</evidence>
<comment type="caution">
    <text evidence="6">The sequence shown here is derived from an EMBL/GenBank/DDBJ whole genome shotgun (WGS) entry which is preliminary data.</text>
</comment>
<dbReference type="PANTHER" id="PTHR48111:SF38">
    <property type="entry name" value="TWO-COMPONENT RESPONSE REGULATOR"/>
    <property type="match status" value="1"/>
</dbReference>
<dbReference type="SUPFAM" id="SSF52172">
    <property type="entry name" value="CheY-like"/>
    <property type="match status" value="1"/>
</dbReference>
<dbReference type="Pfam" id="PF00486">
    <property type="entry name" value="Trans_reg_C"/>
    <property type="match status" value="1"/>
</dbReference>
<dbReference type="PROSITE" id="PS51755">
    <property type="entry name" value="OMPR_PHOB"/>
    <property type="match status" value="1"/>
</dbReference>
<keyword evidence="7" id="KW-1185">Reference proteome</keyword>
<sequence>MEDDKRIARLVSRALETEGHAVDLAYNGPDALTIALDRQFDLLLLDLMLPGLDGTEVLSRVVEERPGQRVIVVSAIMEIGLRVACLDAGAVDFVSKPFVLAELMARVRARIREPNPAEAQWLVVGSLKLDVRQRRVLIAGRQVDLSLREFLLLRHLMQRAGQACSRSELLADVWHLSFDPGSNVVDVCVRRLRGKLGTAARVETVRSVGYRLLAG</sequence>
<evidence type="ECO:0000256" key="2">
    <source>
        <dbReference type="PROSITE-ProRule" id="PRU00169"/>
    </source>
</evidence>
<feature type="domain" description="OmpR/PhoB-type" evidence="5">
    <location>
        <begin position="119"/>
        <end position="214"/>
    </location>
</feature>
<evidence type="ECO:0000259" key="4">
    <source>
        <dbReference type="PROSITE" id="PS50110"/>
    </source>
</evidence>
<dbReference type="SMART" id="SM00862">
    <property type="entry name" value="Trans_reg_C"/>
    <property type="match status" value="1"/>
</dbReference>